<keyword evidence="3" id="KW-1185">Reference proteome</keyword>
<evidence type="ECO:0000256" key="2">
    <source>
        <dbReference type="SAM" id="MobiDB-lite"/>
    </source>
</evidence>
<accession>A0A1I7UY38</accession>
<dbReference type="eggNOG" id="KOG4739">
    <property type="taxonomic scope" value="Eukaryota"/>
</dbReference>
<dbReference type="WBParaSite" id="Csp11.Scaffold630.g20496.t1">
    <property type="protein sequence ID" value="Csp11.Scaffold630.g20496.t1"/>
    <property type="gene ID" value="Csp11.Scaffold630.g20496"/>
</dbReference>
<dbReference type="AlphaFoldDB" id="A0A1I7UY38"/>
<dbReference type="Proteomes" id="UP000095282">
    <property type="component" value="Unplaced"/>
</dbReference>
<proteinExistence type="predicted"/>
<protein>
    <submittedName>
        <fullName evidence="4">BZIP domain-containing protein</fullName>
    </submittedName>
</protein>
<feature type="coiled-coil region" evidence="1">
    <location>
        <begin position="71"/>
        <end position="102"/>
    </location>
</feature>
<evidence type="ECO:0000313" key="3">
    <source>
        <dbReference type="Proteomes" id="UP000095282"/>
    </source>
</evidence>
<dbReference type="STRING" id="1561998.A0A1I7UY38"/>
<feature type="compositionally biased region" description="Low complexity" evidence="2">
    <location>
        <begin position="153"/>
        <end position="164"/>
    </location>
</feature>
<evidence type="ECO:0000313" key="4">
    <source>
        <dbReference type="WBParaSite" id="Csp11.Scaffold630.g20496.t1"/>
    </source>
</evidence>
<evidence type="ECO:0000256" key="1">
    <source>
        <dbReference type="SAM" id="Coils"/>
    </source>
</evidence>
<feature type="region of interest" description="Disordered" evidence="2">
    <location>
        <begin position="149"/>
        <end position="170"/>
    </location>
</feature>
<organism evidence="3 4">
    <name type="scientific">Caenorhabditis tropicalis</name>
    <dbReference type="NCBI Taxonomy" id="1561998"/>
    <lineage>
        <taxon>Eukaryota</taxon>
        <taxon>Metazoa</taxon>
        <taxon>Ecdysozoa</taxon>
        <taxon>Nematoda</taxon>
        <taxon>Chromadorea</taxon>
        <taxon>Rhabditida</taxon>
        <taxon>Rhabditina</taxon>
        <taxon>Rhabditomorpha</taxon>
        <taxon>Rhabditoidea</taxon>
        <taxon>Rhabditidae</taxon>
        <taxon>Peloderinae</taxon>
        <taxon>Caenorhabditis</taxon>
    </lineage>
</organism>
<keyword evidence="1" id="KW-0175">Coiled coil</keyword>
<reference evidence="4" key="1">
    <citation type="submission" date="2016-11" db="UniProtKB">
        <authorList>
            <consortium name="WormBaseParasite"/>
        </authorList>
    </citation>
    <scope>IDENTIFICATION</scope>
</reference>
<name>A0A1I7UY38_9PELO</name>
<sequence>MPNNTPFGLLPSMQNTYQIIKNGFKPTKEWFQKFQKSIQLRIDNKKSAMRREQTAKIELKTQEFNGQLVKLAAFEENNRKKLEETERENEKLRSLIELFELDVGNIPRHLERDDDDFFIRNSPISSSPSVAGSVTDNEEMLEFDLLGLKNRSDSSSSNCSSQSNRPGSLF</sequence>